<sequence>MDEMNTIVCRCEEVTLKLIKDTIYRYRCSSREVKLRTRAAMGYCGGRTCRCVIDQITKGMNQETMKNDIQLSYRPPVRPVTFGALGGSVHDNES</sequence>
<dbReference type="Pfam" id="PF04324">
    <property type="entry name" value="Fer2_BFD"/>
    <property type="match status" value="1"/>
</dbReference>
<accession>A0ABV3Q2Z1</accession>
<dbReference type="Proteomes" id="UP001556040">
    <property type="component" value="Unassembled WGS sequence"/>
</dbReference>
<gene>
    <name evidence="2" type="ORF">AB1471_07930</name>
</gene>
<evidence type="ECO:0000259" key="1">
    <source>
        <dbReference type="Pfam" id="PF04324"/>
    </source>
</evidence>
<dbReference type="Gene3D" id="1.10.10.1100">
    <property type="entry name" value="BFD-like [2Fe-2S]-binding domain"/>
    <property type="match status" value="1"/>
</dbReference>
<evidence type="ECO:0000313" key="3">
    <source>
        <dbReference type="Proteomes" id="UP001556040"/>
    </source>
</evidence>
<organism evidence="2 3">
    <name type="scientific">Jeotgalibacillus marinus</name>
    <dbReference type="NCBI Taxonomy" id="86667"/>
    <lineage>
        <taxon>Bacteria</taxon>
        <taxon>Bacillati</taxon>
        <taxon>Bacillota</taxon>
        <taxon>Bacilli</taxon>
        <taxon>Bacillales</taxon>
        <taxon>Caryophanaceae</taxon>
        <taxon>Jeotgalibacillus</taxon>
    </lineage>
</organism>
<dbReference type="RefSeq" id="WP_367779214.1">
    <property type="nucleotide sequence ID" value="NZ_JBFMIA010000005.1"/>
</dbReference>
<keyword evidence="3" id="KW-1185">Reference proteome</keyword>
<dbReference type="InterPro" id="IPR041854">
    <property type="entry name" value="BFD-like_2Fe2S-bd_dom_sf"/>
</dbReference>
<dbReference type="InterPro" id="IPR007419">
    <property type="entry name" value="BFD-like_2Fe2S-bd_dom"/>
</dbReference>
<dbReference type="EMBL" id="JBFMIA010000005">
    <property type="protein sequence ID" value="MEW9501730.1"/>
    <property type="molecule type" value="Genomic_DNA"/>
</dbReference>
<evidence type="ECO:0000313" key="2">
    <source>
        <dbReference type="EMBL" id="MEW9501730.1"/>
    </source>
</evidence>
<proteinExistence type="predicted"/>
<feature type="domain" description="BFD-like [2Fe-2S]-binding" evidence="1">
    <location>
        <begin position="7"/>
        <end position="56"/>
    </location>
</feature>
<reference evidence="2 3" key="1">
    <citation type="journal article" date="1979" name="Int. J. Syst. Evol. Microbiol.">
        <title>Bacillus globisporus subsp. marinus subsp. nov.</title>
        <authorList>
            <person name="Liu H."/>
        </authorList>
    </citation>
    <scope>NUCLEOTIDE SEQUENCE [LARGE SCALE GENOMIC DNA]</scope>
    <source>
        <strain evidence="2 3">DSM 1297</strain>
    </source>
</reference>
<protein>
    <submittedName>
        <fullName evidence="2">(2Fe-2S)-binding protein</fullName>
    </submittedName>
</protein>
<name>A0ABV3Q2Z1_9BACL</name>
<comment type="caution">
    <text evidence="2">The sequence shown here is derived from an EMBL/GenBank/DDBJ whole genome shotgun (WGS) entry which is preliminary data.</text>
</comment>